<reference evidence="2" key="1">
    <citation type="submission" date="2021-01" db="EMBL/GenBank/DDBJ databases">
        <authorList>
            <person name="Corre E."/>
            <person name="Pelletier E."/>
            <person name="Niang G."/>
            <person name="Scheremetjew M."/>
            <person name="Finn R."/>
            <person name="Kale V."/>
            <person name="Holt S."/>
            <person name="Cochrane G."/>
            <person name="Meng A."/>
            <person name="Brown T."/>
            <person name="Cohen L."/>
        </authorList>
    </citation>
    <scope>NUCLEOTIDE SEQUENCE</scope>
    <source>
        <strain evidence="2">CCAP 1951/1</strain>
    </source>
</reference>
<feature type="region of interest" description="Disordered" evidence="1">
    <location>
        <begin position="69"/>
        <end position="122"/>
    </location>
</feature>
<dbReference type="AlphaFoldDB" id="A0A7S1QZH5"/>
<organism evidence="2">
    <name type="scientific">Neobodo designis</name>
    <name type="common">Flagellated protozoan</name>
    <name type="synonym">Bodo designis</name>
    <dbReference type="NCBI Taxonomy" id="312471"/>
    <lineage>
        <taxon>Eukaryota</taxon>
        <taxon>Discoba</taxon>
        <taxon>Euglenozoa</taxon>
        <taxon>Kinetoplastea</taxon>
        <taxon>Metakinetoplastina</taxon>
        <taxon>Neobodonida</taxon>
        <taxon>Neobodo</taxon>
    </lineage>
</organism>
<protein>
    <submittedName>
        <fullName evidence="2">Uncharacterized protein</fullName>
    </submittedName>
</protein>
<accession>A0A7S1QZH5</accession>
<evidence type="ECO:0000256" key="1">
    <source>
        <dbReference type="SAM" id="MobiDB-lite"/>
    </source>
</evidence>
<sequence length="141" mass="15435">MLRRVCPAPLATAGVSARTYAVGGMSTVVQVQRVKDDDALVAAAIEKASKMKKKKANLRLIKDYKLGKKARDEEAKRRAAHKKTPVPFQLSDKGAQEAATPANKNPRHMHIESPTPLDGMPTTGQRFSSFEPRMVALNINN</sequence>
<dbReference type="EMBL" id="HBGF01049731">
    <property type="protein sequence ID" value="CAD9151854.1"/>
    <property type="molecule type" value="Transcribed_RNA"/>
</dbReference>
<name>A0A7S1QZH5_NEODS</name>
<gene>
    <name evidence="2" type="ORF">NDES1114_LOCUS33276</name>
</gene>
<evidence type="ECO:0000313" key="2">
    <source>
        <dbReference type="EMBL" id="CAD9151854.1"/>
    </source>
</evidence>
<proteinExistence type="predicted"/>